<comment type="caution">
    <text evidence="1">The sequence shown here is derived from an EMBL/GenBank/DDBJ whole genome shotgun (WGS) entry which is preliminary data.</text>
</comment>
<gene>
    <name evidence="1" type="ORF">CCAP1982_LOCUS8418</name>
</gene>
<dbReference type="AlphaFoldDB" id="A0A811UNL0"/>
<accession>A0A811UNL0</accession>
<proteinExistence type="predicted"/>
<keyword evidence="2" id="KW-1185">Reference proteome</keyword>
<dbReference type="Proteomes" id="UP000606786">
    <property type="component" value="Unassembled WGS sequence"/>
</dbReference>
<name>A0A811UNL0_CERCA</name>
<protein>
    <submittedName>
        <fullName evidence="1">(Mediterranean fruit fly) hypothetical protein</fullName>
    </submittedName>
</protein>
<evidence type="ECO:0000313" key="2">
    <source>
        <dbReference type="Proteomes" id="UP000606786"/>
    </source>
</evidence>
<evidence type="ECO:0000313" key="1">
    <source>
        <dbReference type="EMBL" id="CAD6999908.1"/>
    </source>
</evidence>
<sequence>MYRPNANADSCRTAAVKPLTHAYEHHYIIKHAHKQMPTTGNKRPYTNNTHTHKRRTQLETKAHTFICLRSQMFVQSITTARLQASKPYYPPETAITTAAATALRTFTSQPGVSCVCCALLWRGTLKFTAWRPHEQTSNIRPIFIINV</sequence>
<reference evidence="1" key="1">
    <citation type="submission" date="2020-11" db="EMBL/GenBank/DDBJ databases">
        <authorList>
            <person name="Whitehead M."/>
        </authorList>
    </citation>
    <scope>NUCLEOTIDE SEQUENCE</scope>
    <source>
        <strain evidence="1">EGII</strain>
    </source>
</reference>
<organism evidence="1 2">
    <name type="scientific">Ceratitis capitata</name>
    <name type="common">Mediterranean fruit fly</name>
    <name type="synonym">Tephritis capitata</name>
    <dbReference type="NCBI Taxonomy" id="7213"/>
    <lineage>
        <taxon>Eukaryota</taxon>
        <taxon>Metazoa</taxon>
        <taxon>Ecdysozoa</taxon>
        <taxon>Arthropoda</taxon>
        <taxon>Hexapoda</taxon>
        <taxon>Insecta</taxon>
        <taxon>Pterygota</taxon>
        <taxon>Neoptera</taxon>
        <taxon>Endopterygota</taxon>
        <taxon>Diptera</taxon>
        <taxon>Brachycera</taxon>
        <taxon>Muscomorpha</taxon>
        <taxon>Tephritoidea</taxon>
        <taxon>Tephritidae</taxon>
        <taxon>Ceratitis</taxon>
        <taxon>Ceratitis</taxon>
    </lineage>
</organism>
<dbReference type="EMBL" id="CAJHJT010000012">
    <property type="protein sequence ID" value="CAD6999908.1"/>
    <property type="molecule type" value="Genomic_DNA"/>
</dbReference>